<evidence type="ECO:0000313" key="2">
    <source>
        <dbReference type="EMBL" id="CUN65183.1"/>
    </source>
</evidence>
<organism evidence="2 3">
    <name type="scientific">Roseburia inulinivorans</name>
    <dbReference type="NCBI Taxonomy" id="360807"/>
    <lineage>
        <taxon>Bacteria</taxon>
        <taxon>Bacillati</taxon>
        <taxon>Bacillota</taxon>
        <taxon>Clostridia</taxon>
        <taxon>Lachnospirales</taxon>
        <taxon>Lachnospiraceae</taxon>
        <taxon>Roseburia</taxon>
    </lineage>
</organism>
<feature type="domain" description="Helix-turn-helix" evidence="1">
    <location>
        <begin position="6"/>
        <end position="55"/>
    </location>
</feature>
<dbReference type="InterPro" id="IPR036388">
    <property type="entry name" value="WH-like_DNA-bd_sf"/>
</dbReference>
<sequence>MGNNRWLSMNEICEYLGISRDTALKWINNKNMPAHKIDKLWRFKVNEIDDWVRSNGQNKTD</sequence>
<proteinExistence type="predicted"/>
<evidence type="ECO:0000313" key="3">
    <source>
        <dbReference type="Proteomes" id="UP000095395"/>
    </source>
</evidence>
<name>A0A173YNK4_9FIRM</name>
<dbReference type="NCBIfam" id="TIGR01764">
    <property type="entry name" value="excise"/>
    <property type="match status" value="1"/>
</dbReference>
<dbReference type="AlphaFoldDB" id="A0A173YNK4"/>
<dbReference type="Pfam" id="PF12728">
    <property type="entry name" value="HTH_17"/>
    <property type="match status" value="1"/>
</dbReference>
<dbReference type="RefSeq" id="WP_207643050.1">
    <property type="nucleotide sequence ID" value="NZ_CYYR01000005.1"/>
</dbReference>
<dbReference type="SUPFAM" id="SSF46955">
    <property type="entry name" value="Putative DNA-binding domain"/>
    <property type="match status" value="1"/>
</dbReference>
<dbReference type="InterPro" id="IPR010093">
    <property type="entry name" value="SinI_DNA-bd"/>
</dbReference>
<dbReference type="GO" id="GO:0003677">
    <property type="term" value="F:DNA binding"/>
    <property type="evidence" value="ECO:0007669"/>
    <property type="project" value="InterPro"/>
</dbReference>
<reference evidence="2 3" key="1">
    <citation type="submission" date="2015-09" db="EMBL/GenBank/DDBJ databases">
        <authorList>
            <consortium name="Pathogen Informatics"/>
        </authorList>
    </citation>
    <scope>NUCLEOTIDE SEQUENCE [LARGE SCALE GENOMIC DNA]</scope>
    <source>
        <strain evidence="2 3">2789STDY5608835</strain>
    </source>
</reference>
<dbReference type="Proteomes" id="UP000095395">
    <property type="component" value="Unassembled WGS sequence"/>
</dbReference>
<gene>
    <name evidence="2" type="ORF">ERS852392_00983</name>
</gene>
<protein>
    <submittedName>
        <fullName evidence="2">DNA binding domain, excisionase family</fullName>
    </submittedName>
</protein>
<dbReference type="EMBL" id="CYYR01000005">
    <property type="protein sequence ID" value="CUN65183.1"/>
    <property type="molecule type" value="Genomic_DNA"/>
</dbReference>
<evidence type="ECO:0000259" key="1">
    <source>
        <dbReference type="Pfam" id="PF12728"/>
    </source>
</evidence>
<dbReference type="Gene3D" id="1.10.10.10">
    <property type="entry name" value="Winged helix-like DNA-binding domain superfamily/Winged helix DNA-binding domain"/>
    <property type="match status" value="1"/>
</dbReference>
<dbReference type="InterPro" id="IPR041657">
    <property type="entry name" value="HTH_17"/>
</dbReference>
<dbReference type="InterPro" id="IPR009061">
    <property type="entry name" value="DNA-bd_dom_put_sf"/>
</dbReference>
<accession>A0A173YNK4</accession>